<evidence type="ECO:0000313" key="3">
    <source>
        <dbReference type="Proteomes" id="UP000217895"/>
    </source>
</evidence>
<dbReference type="Gene3D" id="3.40.50.300">
    <property type="entry name" value="P-loop containing nucleotide triphosphate hydrolases"/>
    <property type="match status" value="1"/>
</dbReference>
<dbReference type="InterPro" id="IPR036390">
    <property type="entry name" value="WH_DNA-bd_sf"/>
</dbReference>
<gene>
    <name evidence="2" type="ORF">NIES2135_46430</name>
</gene>
<evidence type="ECO:0000256" key="1">
    <source>
        <dbReference type="SAM" id="MobiDB-lite"/>
    </source>
</evidence>
<keyword evidence="2" id="KW-0378">Hydrolase</keyword>
<feature type="region of interest" description="Disordered" evidence="1">
    <location>
        <begin position="450"/>
        <end position="488"/>
    </location>
</feature>
<proteinExistence type="predicted"/>
<feature type="compositionally biased region" description="Basic and acidic residues" evidence="1">
    <location>
        <begin position="452"/>
        <end position="472"/>
    </location>
</feature>
<accession>A0A1Z4JLX9</accession>
<dbReference type="EMBL" id="AP018203">
    <property type="protein sequence ID" value="BAY57772.1"/>
    <property type="molecule type" value="Genomic_DNA"/>
</dbReference>
<dbReference type="Pfam" id="PF13481">
    <property type="entry name" value="AAA_25"/>
    <property type="match status" value="1"/>
</dbReference>
<dbReference type="AlphaFoldDB" id="A0A1Z4JLX9"/>
<dbReference type="GO" id="GO:0004386">
    <property type="term" value="F:helicase activity"/>
    <property type="evidence" value="ECO:0007669"/>
    <property type="project" value="UniProtKB-KW"/>
</dbReference>
<protein>
    <submittedName>
        <fullName evidence="2">Putative replicative DNA helicase</fullName>
    </submittedName>
</protein>
<dbReference type="Proteomes" id="UP000217895">
    <property type="component" value="Chromosome"/>
</dbReference>
<evidence type="ECO:0000313" key="2">
    <source>
        <dbReference type="EMBL" id="BAY57772.1"/>
    </source>
</evidence>
<name>A0A1Z4JLX9_LEPBY</name>
<keyword evidence="3" id="KW-1185">Reference proteome</keyword>
<sequence length="636" mass="72525">MVASHNTPVQPEPKVLPIHPQQDGLMMMELEGKRRFEDEILKKSLQNLWEPAHRKHYLTQIARSYDTSIETVEEIAQLLVSNMGVDLEEQEFTSMVQTVRQIESIVDEGLRNFKLSRLAKRLRMPKTDMMNSYYKALINQAPFVDYTLDQLDQLCTQVKDWLVSGWIPQGIVMLLHALGGAGKSLMIYELIECVVKGQPWNGYQVKQGRALILQSDEPVIVTRERMQIRELSREYPVTVVPGWQVENMARLEARLKEYAEMGDPVRLCMVDSVTAINRNTLISENDTEYARFMLQLNDLGDRYGCTFIVVHHSNSDGESRGTKALYNSASEVWGLMVADESTGDRILRVQKTRMGRPPGRYKFQFEEENFTFTYLGREGDESGEETAHTEKRIELWLNEDEHRGIGYEVEEIAQYLGLNKNTVRKVLKEMWAKGSVMRYPKRQGNTMVYYVGERRSPDEARSTSDRPCDRHKNPANPGKTEASDRSIAKSEQISLLQNPQNGDRPITSPVKPLKNIENDVDREVDRTSIAGSIDTPLIENAIDLIEVGDLVTPNATSTWHSSGSDKLPWRDIPKPYTSSSKTIPVNAIEGKLFFELTDVSRVIAINGERIKVRNQKTGRNSVYQLADVSLLRKRNG</sequence>
<organism evidence="2 3">
    <name type="scientific">Leptolyngbya boryana NIES-2135</name>
    <dbReference type="NCBI Taxonomy" id="1973484"/>
    <lineage>
        <taxon>Bacteria</taxon>
        <taxon>Bacillati</taxon>
        <taxon>Cyanobacteriota</taxon>
        <taxon>Cyanophyceae</taxon>
        <taxon>Leptolyngbyales</taxon>
        <taxon>Leptolyngbyaceae</taxon>
        <taxon>Leptolyngbya group</taxon>
        <taxon>Leptolyngbya</taxon>
    </lineage>
</organism>
<dbReference type="SUPFAM" id="SSF52540">
    <property type="entry name" value="P-loop containing nucleoside triphosphate hydrolases"/>
    <property type="match status" value="1"/>
</dbReference>
<dbReference type="SUPFAM" id="SSF46785">
    <property type="entry name" value="Winged helix' DNA-binding domain"/>
    <property type="match status" value="1"/>
</dbReference>
<keyword evidence="2" id="KW-0347">Helicase</keyword>
<dbReference type="InterPro" id="IPR027417">
    <property type="entry name" value="P-loop_NTPase"/>
</dbReference>
<keyword evidence="2" id="KW-0547">Nucleotide-binding</keyword>
<keyword evidence="2" id="KW-0067">ATP-binding</keyword>
<reference evidence="2 3" key="1">
    <citation type="submission" date="2017-06" db="EMBL/GenBank/DDBJ databases">
        <title>Genome sequencing of cyanobaciteial culture collection at National Institute for Environmental Studies (NIES).</title>
        <authorList>
            <person name="Hirose Y."/>
            <person name="Shimura Y."/>
            <person name="Fujisawa T."/>
            <person name="Nakamura Y."/>
            <person name="Kawachi M."/>
        </authorList>
    </citation>
    <scope>NUCLEOTIDE SEQUENCE [LARGE SCALE GENOMIC DNA]</scope>
    <source>
        <strain evidence="2 3">NIES-2135</strain>
    </source>
</reference>